<dbReference type="Pfam" id="PF00300">
    <property type="entry name" value="His_Phos_1"/>
    <property type="match status" value="1"/>
</dbReference>
<dbReference type="InterPro" id="IPR029033">
    <property type="entry name" value="His_PPase_superfam"/>
</dbReference>
<dbReference type="InterPro" id="IPR013078">
    <property type="entry name" value="His_Pase_superF_clade-1"/>
</dbReference>
<dbReference type="OrthoDB" id="9810154at2"/>
<organism evidence="2 3">
    <name type="scientific">Candidatus Avelusimicrobium gallicola</name>
    <dbReference type="NCBI Taxonomy" id="2562704"/>
    <lineage>
        <taxon>Bacteria</taxon>
        <taxon>Pseudomonadati</taxon>
        <taxon>Elusimicrobiota</taxon>
        <taxon>Elusimicrobia</taxon>
        <taxon>Elusimicrobiales</taxon>
        <taxon>Elusimicrobiaceae</taxon>
        <taxon>Candidatus Avelusimicrobium</taxon>
    </lineage>
</organism>
<dbReference type="GO" id="GO:0005737">
    <property type="term" value="C:cytoplasm"/>
    <property type="evidence" value="ECO:0007669"/>
    <property type="project" value="TreeGrafter"/>
</dbReference>
<dbReference type="PANTHER" id="PTHR48100">
    <property type="entry name" value="BROAD-SPECIFICITY PHOSPHATASE YOR283W-RELATED"/>
    <property type="match status" value="1"/>
</dbReference>
<dbReference type="Proteomes" id="UP000196368">
    <property type="component" value="Unassembled WGS sequence"/>
</dbReference>
<evidence type="ECO:0000313" key="3">
    <source>
        <dbReference type="Proteomes" id="UP000196368"/>
    </source>
</evidence>
<evidence type="ECO:0000313" key="2">
    <source>
        <dbReference type="EMBL" id="OUO56186.1"/>
    </source>
</evidence>
<protein>
    <recommendedName>
        <fullName evidence="4">Phosphohistidine phosphatase</fullName>
    </recommendedName>
</protein>
<evidence type="ECO:0008006" key="4">
    <source>
        <dbReference type="Google" id="ProtNLM"/>
    </source>
</evidence>
<dbReference type="EMBL" id="NFJD01000004">
    <property type="protein sequence ID" value="OUO56186.1"/>
    <property type="molecule type" value="Genomic_DNA"/>
</dbReference>
<dbReference type="PANTHER" id="PTHR48100:SF1">
    <property type="entry name" value="HISTIDINE PHOSPHATASE FAMILY PROTEIN-RELATED"/>
    <property type="match status" value="1"/>
</dbReference>
<accession>A0A1Y4DAU9</accession>
<gene>
    <name evidence="2" type="ORF">B5F75_06100</name>
</gene>
<dbReference type="RefSeq" id="WP_087289014.1">
    <property type="nucleotide sequence ID" value="NZ_NFJD01000004.1"/>
</dbReference>
<dbReference type="CDD" id="cd07067">
    <property type="entry name" value="HP_PGM_like"/>
    <property type="match status" value="1"/>
</dbReference>
<proteinExistence type="predicted"/>
<keyword evidence="3" id="KW-1185">Reference proteome</keyword>
<dbReference type="SMART" id="SM00855">
    <property type="entry name" value="PGAM"/>
    <property type="match status" value="1"/>
</dbReference>
<reference evidence="3" key="1">
    <citation type="submission" date="2017-04" db="EMBL/GenBank/DDBJ databases">
        <title>Function of individual gut microbiota members based on whole genome sequencing of pure cultures obtained from chicken caecum.</title>
        <authorList>
            <person name="Medvecky M."/>
            <person name="Cejkova D."/>
            <person name="Polansky O."/>
            <person name="Karasova D."/>
            <person name="Kubasova T."/>
            <person name="Cizek A."/>
            <person name="Rychlik I."/>
        </authorList>
    </citation>
    <scope>NUCLEOTIDE SEQUENCE [LARGE SCALE GENOMIC DNA]</scope>
    <source>
        <strain evidence="3">An273</strain>
    </source>
</reference>
<comment type="caution">
    <text evidence="2">The sequence shown here is derived from an EMBL/GenBank/DDBJ whole genome shotgun (WGS) entry which is preliminary data.</text>
</comment>
<evidence type="ECO:0000256" key="1">
    <source>
        <dbReference type="PIRSR" id="PIRSR613078-2"/>
    </source>
</evidence>
<dbReference type="InterPro" id="IPR050275">
    <property type="entry name" value="PGM_Phosphatase"/>
</dbReference>
<name>A0A1Y4DAU9_9BACT</name>
<dbReference type="SUPFAM" id="SSF53254">
    <property type="entry name" value="Phosphoglycerate mutase-like"/>
    <property type="match status" value="1"/>
</dbReference>
<sequence>MKTLLLIRHAHALPAYEAGVPNDALRPLSEPGRQKAARTAKAIAGKGLHPQIVFSSPLLRAVQTAEIIAQTLHAPLSKETVLNGLYDEKDVRDFLAEQFNTYDTIAAVGHNPNVSYLTHLLCAEVHSFMPGSFAWVDMTDPKNPRLTYFGE</sequence>
<feature type="binding site" evidence="1">
    <location>
        <position position="60"/>
    </location>
    <ligand>
        <name>substrate</name>
    </ligand>
</feature>
<dbReference type="Gene3D" id="3.40.50.1240">
    <property type="entry name" value="Phosphoglycerate mutase-like"/>
    <property type="match status" value="1"/>
</dbReference>
<dbReference type="GO" id="GO:0016791">
    <property type="term" value="F:phosphatase activity"/>
    <property type="evidence" value="ECO:0007669"/>
    <property type="project" value="TreeGrafter"/>
</dbReference>
<dbReference type="AlphaFoldDB" id="A0A1Y4DAU9"/>